<organism evidence="1 2">
    <name type="scientific">Jatropha curcas</name>
    <name type="common">Barbados nut</name>
    <dbReference type="NCBI Taxonomy" id="180498"/>
    <lineage>
        <taxon>Eukaryota</taxon>
        <taxon>Viridiplantae</taxon>
        <taxon>Streptophyta</taxon>
        <taxon>Embryophyta</taxon>
        <taxon>Tracheophyta</taxon>
        <taxon>Spermatophyta</taxon>
        <taxon>Magnoliopsida</taxon>
        <taxon>eudicotyledons</taxon>
        <taxon>Gunneridae</taxon>
        <taxon>Pentapetalae</taxon>
        <taxon>rosids</taxon>
        <taxon>fabids</taxon>
        <taxon>Malpighiales</taxon>
        <taxon>Euphorbiaceae</taxon>
        <taxon>Crotonoideae</taxon>
        <taxon>Jatropheae</taxon>
        <taxon>Jatropha</taxon>
    </lineage>
</organism>
<sequence length="137" mass="15103">MSVSGDMGELVEGMGGFYIQEKCETFARNRHSETGSHRVGPSNIQADQSLVEKYGSEPIPMEVFIYTHIKDHDGHTFVDRHVVGVSENYSTARKCVVSSQAGPVAERVASSRPQLDHSAEEISALRAQINRIDNLQS</sequence>
<dbReference type="Proteomes" id="UP000027138">
    <property type="component" value="Unassembled WGS sequence"/>
</dbReference>
<keyword evidence="2" id="KW-1185">Reference proteome</keyword>
<proteinExistence type="predicted"/>
<dbReference type="AlphaFoldDB" id="A0A067KG19"/>
<accession>A0A067KG19</accession>
<name>A0A067KG19_JATCU</name>
<reference evidence="1 2" key="1">
    <citation type="journal article" date="2014" name="PLoS ONE">
        <title>Global Analysis of Gene Expression Profiles in Physic Nut (Jatropha curcas L.) Seedlings Exposed to Salt Stress.</title>
        <authorList>
            <person name="Zhang L."/>
            <person name="Zhang C."/>
            <person name="Wu P."/>
            <person name="Chen Y."/>
            <person name="Li M."/>
            <person name="Jiang H."/>
            <person name="Wu G."/>
        </authorList>
    </citation>
    <scope>NUCLEOTIDE SEQUENCE [LARGE SCALE GENOMIC DNA]</scope>
    <source>
        <strain evidence="2">cv. GZQX0401</strain>
        <tissue evidence="1">Young leaves</tissue>
    </source>
</reference>
<gene>
    <name evidence="1" type="ORF">JCGZ_15188</name>
</gene>
<evidence type="ECO:0000313" key="1">
    <source>
        <dbReference type="EMBL" id="KDP30759.1"/>
    </source>
</evidence>
<dbReference type="EMBL" id="KK914642">
    <property type="protein sequence ID" value="KDP30759.1"/>
    <property type="molecule type" value="Genomic_DNA"/>
</dbReference>
<dbReference type="OrthoDB" id="1302510at2759"/>
<protein>
    <submittedName>
        <fullName evidence="1">Uncharacterized protein</fullName>
    </submittedName>
</protein>
<evidence type="ECO:0000313" key="2">
    <source>
        <dbReference type="Proteomes" id="UP000027138"/>
    </source>
</evidence>